<name>A0A8K0KY68_9PEZI</name>
<proteinExistence type="predicted"/>
<evidence type="ECO:0000313" key="2">
    <source>
        <dbReference type="EMBL" id="KAG8625567.1"/>
    </source>
</evidence>
<evidence type="ECO:0000256" key="1">
    <source>
        <dbReference type="SAM" id="MobiDB-lite"/>
    </source>
</evidence>
<protein>
    <submittedName>
        <fullName evidence="2">Uncharacterized protein</fullName>
    </submittedName>
</protein>
<feature type="region of interest" description="Disordered" evidence="1">
    <location>
        <begin position="210"/>
        <end position="230"/>
    </location>
</feature>
<dbReference type="EMBL" id="JAESVG020000007">
    <property type="protein sequence ID" value="KAG8625567.1"/>
    <property type="molecule type" value="Genomic_DNA"/>
</dbReference>
<evidence type="ECO:0000313" key="3">
    <source>
        <dbReference type="Proteomes" id="UP000809789"/>
    </source>
</evidence>
<keyword evidence="3" id="KW-1185">Reference proteome</keyword>
<organism evidence="2 3">
    <name type="scientific">Elsinoe batatas</name>
    <dbReference type="NCBI Taxonomy" id="2601811"/>
    <lineage>
        <taxon>Eukaryota</taxon>
        <taxon>Fungi</taxon>
        <taxon>Dikarya</taxon>
        <taxon>Ascomycota</taxon>
        <taxon>Pezizomycotina</taxon>
        <taxon>Dothideomycetes</taxon>
        <taxon>Dothideomycetidae</taxon>
        <taxon>Myriangiales</taxon>
        <taxon>Elsinoaceae</taxon>
        <taxon>Elsinoe</taxon>
    </lineage>
</organism>
<dbReference type="Proteomes" id="UP000809789">
    <property type="component" value="Unassembled WGS sequence"/>
</dbReference>
<sequence length="230" mass="25577">MIESCRRLIALRMEGFSRNYEKDIANVRLNATKSRHTNYFAQSLGPLFDDIAHESGTGYKLRVIGKCKDFVDAEDDNVITPSLKIFFDSLRAVKSEHAGSLDEGNHREFRFLCSNLTCTMEKGGAFDAAQKDGSRFLKKTTGKGVKLVERMMQELKDMIDTWVIVPEMTEITDMLIKIEDDLVEDEAAEMGVEQDVQGPPQVAPVAQMMSGGGLDGSMDMDQNTGAETGY</sequence>
<accession>A0A8K0KY68</accession>
<dbReference type="OrthoDB" id="10291219at2759"/>
<comment type="caution">
    <text evidence="2">The sequence shown here is derived from an EMBL/GenBank/DDBJ whole genome shotgun (WGS) entry which is preliminary data.</text>
</comment>
<gene>
    <name evidence="2" type="ORF">KVT40_005968</name>
</gene>
<dbReference type="AlphaFoldDB" id="A0A8K0KY68"/>
<reference evidence="2" key="1">
    <citation type="submission" date="2021-07" db="EMBL/GenBank/DDBJ databases">
        <title>Elsinoe batatas strain:CRI-CJ2 Genome sequencing and assembly.</title>
        <authorList>
            <person name="Huang L."/>
        </authorList>
    </citation>
    <scope>NUCLEOTIDE SEQUENCE</scope>
    <source>
        <strain evidence="2">CRI-CJ2</strain>
    </source>
</reference>